<evidence type="ECO:0000313" key="1">
    <source>
        <dbReference type="EMBL" id="APY01218.1"/>
    </source>
</evidence>
<name>A0AAC9LP88_9FLAO</name>
<dbReference type="KEGG" id="lvn:BWR22_13180"/>
<dbReference type="RefSeq" id="WP_076734121.1">
    <property type="nucleotide sequence ID" value="NZ_CP019352.1"/>
</dbReference>
<proteinExistence type="predicted"/>
<reference evidence="1 2" key="1">
    <citation type="submission" date="2017-01" db="EMBL/GenBank/DDBJ databases">
        <title>Complete genome of Lacinutrix venerupis DOK2-8 isolated from seawater in Dokdo.</title>
        <authorList>
            <person name="Chi W.-J."/>
            <person name="Kim J.H."/>
        </authorList>
    </citation>
    <scope>NUCLEOTIDE SEQUENCE [LARGE SCALE GENOMIC DNA]</scope>
    <source>
        <strain evidence="1 2">DOK2-8</strain>
    </source>
</reference>
<accession>A0AAC9LP88</accession>
<dbReference type="EMBL" id="CP019352">
    <property type="protein sequence ID" value="APY01218.1"/>
    <property type="molecule type" value="Genomic_DNA"/>
</dbReference>
<keyword evidence="2" id="KW-1185">Reference proteome</keyword>
<evidence type="ECO:0000313" key="2">
    <source>
        <dbReference type="Proteomes" id="UP000187506"/>
    </source>
</evidence>
<sequence length="98" mass="11639">MPIVTINRISEHENRFRKIRLEVNGKLFAKINNSEKQKLELPYGKHYIQAKIDWCTSNILEVELVEDIDVKLIKGKRSTLYRTTFGYKKYLLLQLEVN</sequence>
<protein>
    <submittedName>
        <fullName evidence="1">Uncharacterized protein</fullName>
    </submittedName>
</protein>
<dbReference type="AlphaFoldDB" id="A0AAC9LP88"/>
<gene>
    <name evidence="1" type="ORF">BWR22_13180</name>
</gene>
<organism evidence="1 2">
    <name type="scientific">Lacinutrix venerupis</name>
    <dbReference type="NCBI Taxonomy" id="1486034"/>
    <lineage>
        <taxon>Bacteria</taxon>
        <taxon>Pseudomonadati</taxon>
        <taxon>Bacteroidota</taxon>
        <taxon>Flavobacteriia</taxon>
        <taxon>Flavobacteriales</taxon>
        <taxon>Flavobacteriaceae</taxon>
        <taxon>Lacinutrix</taxon>
    </lineage>
</organism>
<dbReference type="Proteomes" id="UP000187506">
    <property type="component" value="Chromosome"/>
</dbReference>